<reference evidence="2" key="1">
    <citation type="submission" date="2021-12" db="EMBL/GenBank/DDBJ databases">
        <authorList>
            <person name="King R."/>
        </authorList>
    </citation>
    <scope>NUCLEOTIDE SEQUENCE</scope>
</reference>
<gene>
    <name evidence="2" type="ORF">CHILSU_LOCUS1930</name>
</gene>
<protein>
    <recommendedName>
        <fullName evidence="4">F-box domain-containing protein</fullName>
    </recommendedName>
</protein>
<accession>A0ABN8EFK1</accession>
<dbReference type="EMBL" id="OU963905">
    <property type="protein sequence ID" value="CAH0671417.1"/>
    <property type="molecule type" value="Genomic_DNA"/>
</dbReference>
<proteinExistence type="predicted"/>
<dbReference type="Proteomes" id="UP001153292">
    <property type="component" value="Chromosome 12"/>
</dbReference>
<evidence type="ECO:0000313" key="3">
    <source>
        <dbReference type="Proteomes" id="UP001153292"/>
    </source>
</evidence>
<keyword evidence="3" id="KW-1185">Reference proteome</keyword>
<evidence type="ECO:0000256" key="1">
    <source>
        <dbReference type="SAM" id="MobiDB-lite"/>
    </source>
</evidence>
<name>A0ABN8EFK1_CHISP</name>
<organism evidence="2 3">
    <name type="scientific">Chilo suppressalis</name>
    <name type="common">Asiatic rice borer moth</name>
    <dbReference type="NCBI Taxonomy" id="168631"/>
    <lineage>
        <taxon>Eukaryota</taxon>
        <taxon>Metazoa</taxon>
        <taxon>Ecdysozoa</taxon>
        <taxon>Arthropoda</taxon>
        <taxon>Hexapoda</taxon>
        <taxon>Insecta</taxon>
        <taxon>Pterygota</taxon>
        <taxon>Neoptera</taxon>
        <taxon>Endopterygota</taxon>
        <taxon>Lepidoptera</taxon>
        <taxon>Glossata</taxon>
        <taxon>Ditrysia</taxon>
        <taxon>Pyraloidea</taxon>
        <taxon>Crambidae</taxon>
        <taxon>Crambinae</taxon>
        <taxon>Chilo</taxon>
    </lineage>
</organism>
<dbReference type="SUPFAM" id="SSF81383">
    <property type="entry name" value="F-box domain"/>
    <property type="match status" value="1"/>
</dbReference>
<sequence>MDNTIDAEFKDGNVDDCDNESSSSDSSAAYKKLSLPEHILAYIERRELLRDYEEVSCDNHLKDNVMNNYVIVKRILSNLSWQDKLLCKHVCRTWYSAVLALQKEQLCPADFVIDLHLSQIKNGVKLKQSSELHTEPLVVFSFVNDTGFGSTSRCLALVPSPCDPPCEKEHCLMDYLQNKVAAPKECIFTVRACYLSYRPLEQSKTSDHAIKQRMLRRTFPIICGVYIPMIPDVKFHIINIKTNTDMQNDFYDVVSNLAQGCIFKGVLVYVTEKFIVQSFIEECAYLNYFKEVQPDVPYALGGCIVEDTLEQSDTNQLVDNLRYPRATEDDGNDFVSENLITIGMFTVPKSTSSSEHSDKYNFDMYSLVIESPDWSKAKIQKTINEFAKKVPRFEHSVALKLACVGRDLKHEMEEDYFRAEFPNTRIIGCFGNGELGINHPARPQIETPPMKKNRQTPPPLGLLYSYSTIFVYIGWGKMTPVPS</sequence>
<feature type="region of interest" description="Disordered" evidence="1">
    <location>
        <begin position="1"/>
        <end position="28"/>
    </location>
</feature>
<dbReference type="InterPro" id="IPR036047">
    <property type="entry name" value="F-box-like_dom_sf"/>
</dbReference>
<evidence type="ECO:0000313" key="2">
    <source>
        <dbReference type="EMBL" id="CAH0671417.1"/>
    </source>
</evidence>
<evidence type="ECO:0008006" key="4">
    <source>
        <dbReference type="Google" id="ProtNLM"/>
    </source>
</evidence>